<keyword evidence="2" id="KW-1185">Reference proteome</keyword>
<dbReference type="EMBL" id="KK365230">
    <property type="protein sequence ID" value="KCZ79797.1"/>
    <property type="molecule type" value="Genomic_DNA"/>
</dbReference>
<protein>
    <recommendedName>
        <fullName evidence="3">FAD/NAD(P)-binding domain-containing protein</fullName>
    </recommendedName>
</protein>
<dbReference type="VEuPathDB" id="MicrosporidiaDB:H312_02824"/>
<name>A0A059EY53_9MICR</name>
<dbReference type="Proteomes" id="UP000030655">
    <property type="component" value="Unassembled WGS sequence"/>
</dbReference>
<reference evidence="1 2" key="2">
    <citation type="submission" date="2014-03" db="EMBL/GenBank/DDBJ databases">
        <title>The Genome Sequence of Anncaliia algerae insect isolate PRA339.</title>
        <authorList>
            <consortium name="The Broad Institute Genome Sequencing Platform"/>
            <consortium name="The Broad Institute Genome Sequencing Center for Infectious Disease"/>
            <person name="Cuomo C."/>
            <person name="Becnel J."/>
            <person name="Sanscrainte N."/>
            <person name="Walker B."/>
            <person name="Young S.K."/>
            <person name="Zeng Q."/>
            <person name="Gargeya S."/>
            <person name="Fitzgerald M."/>
            <person name="Haas B."/>
            <person name="Abouelleil A."/>
            <person name="Alvarado L."/>
            <person name="Arachchi H.M."/>
            <person name="Berlin A.M."/>
            <person name="Chapman S.B."/>
            <person name="Dewar J."/>
            <person name="Goldberg J."/>
            <person name="Griggs A."/>
            <person name="Gujja S."/>
            <person name="Hansen M."/>
            <person name="Howarth C."/>
            <person name="Imamovic A."/>
            <person name="Larimer J."/>
            <person name="McCowan C."/>
            <person name="Murphy C."/>
            <person name="Neiman D."/>
            <person name="Pearson M."/>
            <person name="Priest M."/>
            <person name="Roberts A."/>
            <person name="Saif S."/>
            <person name="Shea T."/>
            <person name="Sisk P."/>
            <person name="Sykes S."/>
            <person name="Wortman J."/>
            <person name="Nusbaum C."/>
            <person name="Birren B."/>
        </authorList>
    </citation>
    <scope>NUCLEOTIDE SEQUENCE [LARGE SCALE GENOMIC DNA]</scope>
    <source>
        <strain evidence="1 2">PRA339</strain>
    </source>
</reference>
<organism evidence="1 2">
    <name type="scientific">Anncaliia algerae PRA339</name>
    <dbReference type="NCBI Taxonomy" id="1288291"/>
    <lineage>
        <taxon>Eukaryota</taxon>
        <taxon>Fungi</taxon>
        <taxon>Fungi incertae sedis</taxon>
        <taxon>Microsporidia</taxon>
        <taxon>Tubulinosematoidea</taxon>
        <taxon>Tubulinosematidae</taxon>
        <taxon>Anncaliia</taxon>
    </lineage>
</organism>
<dbReference type="SUPFAM" id="SSF51905">
    <property type="entry name" value="FAD/NAD(P)-binding domain"/>
    <property type="match status" value="1"/>
</dbReference>
<dbReference type="AlphaFoldDB" id="A0A059EY53"/>
<proteinExistence type="predicted"/>
<evidence type="ECO:0008006" key="3">
    <source>
        <dbReference type="Google" id="ProtNLM"/>
    </source>
</evidence>
<reference evidence="2" key="1">
    <citation type="submission" date="2013-02" db="EMBL/GenBank/DDBJ databases">
        <authorList>
            <consortium name="The Broad Institute Genome Sequencing Platform"/>
            <person name="Cuomo C."/>
            <person name="Becnel J."/>
            <person name="Sanscrainte N."/>
            <person name="Walker B."/>
            <person name="Young S.K."/>
            <person name="Zeng Q."/>
            <person name="Gargeya S."/>
            <person name="Fitzgerald M."/>
            <person name="Haas B."/>
            <person name="Abouelleil A."/>
            <person name="Alvarado L."/>
            <person name="Arachchi H.M."/>
            <person name="Berlin A.M."/>
            <person name="Chapman S.B."/>
            <person name="Dewar J."/>
            <person name="Goldberg J."/>
            <person name="Griggs A."/>
            <person name="Gujja S."/>
            <person name="Hansen M."/>
            <person name="Howarth C."/>
            <person name="Imamovic A."/>
            <person name="Larimer J."/>
            <person name="McCowan C."/>
            <person name="Murphy C."/>
            <person name="Neiman D."/>
            <person name="Pearson M."/>
            <person name="Priest M."/>
            <person name="Roberts A."/>
            <person name="Saif S."/>
            <person name="Shea T."/>
            <person name="Sisk P."/>
            <person name="Sykes S."/>
            <person name="Wortman J."/>
            <person name="Nusbaum C."/>
            <person name="Birren B."/>
        </authorList>
    </citation>
    <scope>NUCLEOTIDE SEQUENCE [LARGE SCALE GENOMIC DNA]</scope>
    <source>
        <strain evidence="2">PRA339</strain>
    </source>
</reference>
<evidence type="ECO:0000313" key="1">
    <source>
        <dbReference type="EMBL" id="KCZ79797.1"/>
    </source>
</evidence>
<dbReference type="InterPro" id="IPR036188">
    <property type="entry name" value="FAD/NAD-bd_sf"/>
</dbReference>
<dbReference type="Gene3D" id="3.50.50.60">
    <property type="entry name" value="FAD/NAD(P)-binding domain"/>
    <property type="match status" value="1"/>
</dbReference>
<gene>
    <name evidence="1" type="ORF">H312_02824</name>
</gene>
<evidence type="ECO:0000313" key="2">
    <source>
        <dbReference type="Proteomes" id="UP000030655"/>
    </source>
</evidence>
<accession>A0A059EY53</accession>
<dbReference type="PRINTS" id="PR00469">
    <property type="entry name" value="PNDRDTASEII"/>
</dbReference>
<sequence length="165" mass="18548">MSEEYNVVVIGSGPAAYMALVYTHTANLFPLFIKEVTEETLNFQGYNKVVGVLDVKDKQDLLDRARAQIDNFKIGVKESYIKEISYDNKWIITTESETIKASSIIIDDKLIFLRCFNAVDKSIYKELASKGLFVCGNMKEKYNEAIVLFASGCIASFDVKEFLGA</sequence>
<dbReference type="HOGENOM" id="CLU_130531_0_0_1"/>
<dbReference type="OrthoDB" id="2188817at2759"/>